<protein>
    <submittedName>
        <fullName evidence="2">Ribbon-helix-helix protein, CopG family</fullName>
    </submittedName>
</protein>
<name>A0AAU8DUF9_9ACTN</name>
<reference evidence="2" key="1">
    <citation type="submission" date="2024-05" db="EMBL/GenBank/DDBJ databases">
        <authorList>
            <person name="Cai S.Y."/>
            <person name="Jin L.M."/>
            <person name="Li H.R."/>
        </authorList>
    </citation>
    <scope>NUCLEOTIDE SEQUENCE</scope>
    <source>
        <strain evidence="2">A5-74</strain>
    </source>
</reference>
<gene>
    <name evidence="2" type="ORF">ABLG96_05895</name>
</gene>
<evidence type="ECO:0000313" key="2">
    <source>
        <dbReference type="EMBL" id="XCG64845.1"/>
    </source>
</evidence>
<sequence>MAMTIRLDPELDAAVREVAAAQNLSKQQLMERAALEYVNRSRRIDRTIAIANRIVGDHEGLLDRLSR</sequence>
<dbReference type="GO" id="GO:0006355">
    <property type="term" value="P:regulation of DNA-templated transcription"/>
    <property type="evidence" value="ECO:0007669"/>
    <property type="project" value="InterPro"/>
</dbReference>
<organism evidence="2">
    <name type="scientific">Nakamurella sp. A5-74</name>
    <dbReference type="NCBI Taxonomy" id="3158264"/>
    <lineage>
        <taxon>Bacteria</taxon>
        <taxon>Bacillati</taxon>
        <taxon>Actinomycetota</taxon>
        <taxon>Actinomycetes</taxon>
        <taxon>Nakamurellales</taxon>
        <taxon>Nakamurellaceae</taxon>
        <taxon>Nakamurella</taxon>
    </lineage>
</organism>
<dbReference type="InterPro" id="IPR002145">
    <property type="entry name" value="CopG"/>
</dbReference>
<dbReference type="EMBL" id="CP159218">
    <property type="protein sequence ID" value="XCG64845.1"/>
    <property type="molecule type" value="Genomic_DNA"/>
</dbReference>
<proteinExistence type="predicted"/>
<dbReference type="AlphaFoldDB" id="A0AAU8DUF9"/>
<accession>A0AAU8DUF9</accession>
<feature type="domain" description="Ribbon-helix-helix protein CopG" evidence="1">
    <location>
        <begin position="4"/>
        <end position="40"/>
    </location>
</feature>
<dbReference type="Pfam" id="PF01402">
    <property type="entry name" value="RHH_1"/>
    <property type="match status" value="1"/>
</dbReference>
<dbReference type="SUPFAM" id="SSF47598">
    <property type="entry name" value="Ribbon-helix-helix"/>
    <property type="match status" value="1"/>
</dbReference>
<evidence type="ECO:0000259" key="1">
    <source>
        <dbReference type="Pfam" id="PF01402"/>
    </source>
</evidence>
<dbReference type="InterPro" id="IPR010985">
    <property type="entry name" value="Ribbon_hlx_hlx"/>
</dbReference>
<dbReference type="RefSeq" id="WP_353650457.1">
    <property type="nucleotide sequence ID" value="NZ_CP159218.1"/>
</dbReference>